<dbReference type="AlphaFoldDB" id="X1AIY7"/>
<organism evidence="1">
    <name type="scientific">marine sediment metagenome</name>
    <dbReference type="NCBI Taxonomy" id="412755"/>
    <lineage>
        <taxon>unclassified sequences</taxon>
        <taxon>metagenomes</taxon>
        <taxon>ecological metagenomes</taxon>
    </lineage>
</organism>
<gene>
    <name evidence="1" type="ORF">S01H4_35931</name>
</gene>
<evidence type="ECO:0000313" key="1">
    <source>
        <dbReference type="EMBL" id="GAG82600.1"/>
    </source>
</evidence>
<sequence length="70" mass="8185">VQGTISPKAYDIVMNERESGRLFNHNLSKALDTIILEWGMIPTKEKAHQDEYTRLVERITKLEDKKTKKK</sequence>
<accession>X1AIY7</accession>
<dbReference type="EMBL" id="BART01019157">
    <property type="protein sequence ID" value="GAG82600.1"/>
    <property type="molecule type" value="Genomic_DNA"/>
</dbReference>
<proteinExistence type="predicted"/>
<name>X1AIY7_9ZZZZ</name>
<reference evidence="1" key="1">
    <citation type="journal article" date="2014" name="Front. Microbiol.">
        <title>High frequency of phylogenetically diverse reductive dehalogenase-homologous genes in deep subseafloor sedimentary metagenomes.</title>
        <authorList>
            <person name="Kawai M."/>
            <person name="Futagami T."/>
            <person name="Toyoda A."/>
            <person name="Takaki Y."/>
            <person name="Nishi S."/>
            <person name="Hori S."/>
            <person name="Arai W."/>
            <person name="Tsubouchi T."/>
            <person name="Morono Y."/>
            <person name="Uchiyama I."/>
            <person name="Ito T."/>
            <person name="Fujiyama A."/>
            <person name="Inagaki F."/>
            <person name="Takami H."/>
        </authorList>
    </citation>
    <scope>NUCLEOTIDE SEQUENCE</scope>
    <source>
        <strain evidence="1">Expedition CK06-06</strain>
    </source>
</reference>
<protein>
    <submittedName>
        <fullName evidence="1">Uncharacterized protein</fullName>
    </submittedName>
</protein>
<comment type="caution">
    <text evidence="1">The sequence shown here is derived from an EMBL/GenBank/DDBJ whole genome shotgun (WGS) entry which is preliminary data.</text>
</comment>
<feature type="non-terminal residue" evidence="1">
    <location>
        <position position="1"/>
    </location>
</feature>